<dbReference type="NCBIfam" id="TIGR01241">
    <property type="entry name" value="FtsH_fam"/>
    <property type="match status" value="1"/>
</dbReference>
<evidence type="ECO:0000313" key="18">
    <source>
        <dbReference type="Proteomes" id="UP000611500"/>
    </source>
</evidence>
<dbReference type="SMART" id="SM00382">
    <property type="entry name" value="AAA"/>
    <property type="match status" value="1"/>
</dbReference>
<dbReference type="InterPro" id="IPR005936">
    <property type="entry name" value="FtsH"/>
</dbReference>
<dbReference type="InterPro" id="IPR050928">
    <property type="entry name" value="ATP-dep_Zn_Metalloprotease"/>
</dbReference>
<keyword evidence="18" id="KW-1185">Reference proteome</keyword>
<organism evidence="17 18">
    <name type="scientific">Pseudodonghicola xiamenensis</name>
    <dbReference type="NCBI Taxonomy" id="337702"/>
    <lineage>
        <taxon>Bacteria</taxon>
        <taxon>Pseudomonadati</taxon>
        <taxon>Pseudomonadota</taxon>
        <taxon>Alphaproteobacteria</taxon>
        <taxon>Rhodobacterales</taxon>
        <taxon>Paracoccaceae</taxon>
        <taxon>Pseudodonghicola</taxon>
    </lineage>
</organism>
<evidence type="ECO:0000256" key="5">
    <source>
        <dbReference type="ARBA" id="ARBA00022723"/>
    </source>
</evidence>
<dbReference type="InterPro" id="IPR011546">
    <property type="entry name" value="Pept_M41_FtsH_extracell"/>
</dbReference>
<dbReference type="GO" id="GO:0004176">
    <property type="term" value="F:ATP-dependent peptidase activity"/>
    <property type="evidence" value="ECO:0007669"/>
    <property type="project" value="InterPro"/>
</dbReference>
<feature type="domain" description="AAA+ ATPase" evidence="16">
    <location>
        <begin position="188"/>
        <end position="328"/>
    </location>
</feature>
<dbReference type="InterPro" id="IPR027417">
    <property type="entry name" value="P-loop_NTPase"/>
</dbReference>
<keyword evidence="12 14" id="KW-0472">Membrane</keyword>
<dbReference type="InterPro" id="IPR003593">
    <property type="entry name" value="AAA+_ATPase"/>
</dbReference>
<comment type="similarity">
    <text evidence="15">Belongs to the AAA ATPase family.</text>
</comment>
<comment type="subcellular location">
    <subcellularLocation>
        <location evidence="14">Cell membrane</location>
        <topology evidence="14">Multi-pass membrane protein</topology>
        <orientation evidence="14">Cytoplasmic side</orientation>
    </subcellularLocation>
    <subcellularLocation>
        <location evidence="1">Membrane</location>
    </subcellularLocation>
</comment>
<dbReference type="Gene3D" id="3.30.720.210">
    <property type="match status" value="1"/>
</dbReference>
<dbReference type="FunFam" id="1.10.8.60:FF:000001">
    <property type="entry name" value="ATP-dependent zinc metalloprotease FtsH"/>
    <property type="match status" value="1"/>
</dbReference>
<dbReference type="InterPro" id="IPR037219">
    <property type="entry name" value="Peptidase_M41-like"/>
</dbReference>
<name>A0A8J3H6Z7_9RHOB</name>
<evidence type="ECO:0000259" key="16">
    <source>
        <dbReference type="SMART" id="SM00382"/>
    </source>
</evidence>
<dbReference type="InterPro" id="IPR000642">
    <property type="entry name" value="Peptidase_M41"/>
</dbReference>
<dbReference type="Proteomes" id="UP000611500">
    <property type="component" value="Unassembled WGS sequence"/>
</dbReference>
<evidence type="ECO:0000256" key="1">
    <source>
        <dbReference type="ARBA" id="ARBA00004370"/>
    </source>
</evidence>
<reference evidence="17" key="1">
    <citation type="journal article" date="2014" name="Int. J. Syst. Evol. Microbiol.">
        <title>Complete genome sequence of Corynebacterium casei LMG S-19264T (=DSM 44701T), isolated from a smear-ripened cheese.</title>
        <authorList>
            <consortium name="US DOE Joint Genome Institute (JGI-PGF)"/>
            <person name="Walter F."/>
            <person name="Albersmeier A."/>
            <person name="Kalinowski J."/>
            <person name="Ruckert C."/>
        </authorList>
    </citation>
    <scope>NUCLEOTIDE SEQUENCE</scope>
    <source>
        <strain evidence="17">CGMCC 1.7081</strain>
    </source>
</reference>
<dbReference type="InterPro" id="IPR003960">
    <property type="entry name" value="ATPase_AAA_CS"/>
</dbReference>
<evidence type="ECO:0000256" key="12">
    <source>
        <dbReference type="ARBA" id="ARBA00023136"/>
    </source>
</evidence>
<keyword evidence="9 14" id="KW-0067">ATP-binding</keyword>
<keyword evidence="4 14" id="KW-0812">Transmembrane</keyword>
<proteinExistence type="inferred from homology"/>
<evidence type="ECO:0000256" key="9">
    <source>
        <dbReference type="ARBA" id="ARBA00022840"/>
    </source>
</evidence>
<dbReference type="CDD" id="cd19501">
    <property type="entry name" value="RecA-like_FtsH"/>
    <property type="match status" value="1"/>
</dbReference>
<dbReference type="GO" id="GO:0006508">
    <property type="term" value="P:proteolysis"/>
    <property type="evidence" value="ECO:0007669"/>
    <property type="project" value="UniProtKB-KW"/>
</dbReference>
<dbReference type="InterPro" id="IPR003959">
    <property type="entry name" value="ATPase_AAA_core"/>
</dbReference>
<keyword evidence="6 14" id="KW-0547">Nucleotide-binding</keyword>
<evidence type="ECO:0000256" key="4">
    <source>
        <dbReference type="ARBA" id="ARBA00022692"/>
    </source>
</evidence>
<keyword evidence="5 14" id="KW-0479">Metal-binding</keyword>
<feature type="binding site" evidence="14">
    <location>
        <position position="496"/>
    </location>
    <ligand>
        <name>Zn(2+)</name>
        <dbReference type="ChEBI" id="CHEBI:29105"/>
        <note>catalytic</note>
    </ligand>
</feature>
<dbReference type="Gene3D" id="3.40.50.300">
    <property type="entry name" value="P-loop containing nucleotide triphosphate hydrolases"/>
    <property type="match status" value="1"/>
</dbReference>
<dbReference type="Pfam" id="PF06480">
    <property type="entry name" value="FtsH_ext"/>
    <property type="match status" value="1"/>
</dbReference>
<keyword evidence="7 14" id="KW-0378">Hydrolase</keyword>
<keyword evidence="3 14" id="KW-0645">Protease</keyword>
<evidence type="ECO:0000256" key="11">
    <source>
        <dbReference type="ARBA" id="ARBA00023049"/>
    </source>
</evidence>
<dbReference type="FunFam" id="1.20.58.760:FF:000001">
    <property type="entry name" value="ATP-dependent zinc metalloprotease FtsH"/>
    <property type="match status" value="1"/>
</dbReference>
<dbReference type="GO" id="GO:0005524">
    <property type="term" value="F:ATP binding"/>
    <property type="evidence" value="ECO:0007669"/>
    <property type="project" value="UniProtKB-UniRule"/>
</dbReference>
<feature type="transmembrane region" description="Helical" evidence="14">
    <location>
        <begin position="105"/>
        <end position="123"/>
    </location>
</feature>
<feature type="binding site" evidence="14">
    <location>
        <position position="423"/>
    </location>
    <ligand>
        <name>Zn(2+)</name>
        <dbReference type="ChEBI" id="CHEBI:29105"/>
        <note>catalytic</note>
    </ligand>
</feature>
<dbReference type="Pfam" id="PF17862">
    <property type="entry name" value="AAA_lid_3"/>
    <property type="match status" value="1"/>
</dbReference>
<dbReference type="GO" id="GO:0005886">
    <property type="term" value="C:plasma membrane"/>
    <property type="evidence" value="ECO:0007669"/>
    <property type="project" value="UniProtKB-SubCell"/>
</dbReference>
<keyword evidence="10 14" id="KW-1133">Transmembrane helix</keyword>
<evidence type="ECO:0000256" key="14">
    <source>
        <dbReference type="HAMAP-Rule" id="MF_01458"/>
    </source>
</evidence>
<comment type="caution">
    <text evidence="17">The sequence shown here is derived from an EMBL/GenBank/DDBJ whole genome shotgun (WGS) entry which is preliminary data.</text>
</comment>
<evidence type="ECO:0000256" key="2">
    <source>
        <dbReference type="ARBA" id="ARBA00010044"/>
    </source>
</evidence>
<feature type="active site" evidence="14">
    <location>
        <position position="420"/>
    </location>
</feature>
<dbReference type="EMBL" id="BNAP01000013">
    <property type="protein sequence ID" value="GHG94637.1"/>
    <property type="molecule type" value="Genomic_DNA"/>
</dbReference>
<evidence type="ECO:0000256" key="13">
    <source>
        <dbReference type="ARBA" id="ARBA00061570"/>
    </source>
</evidence>
<dbReference type="PANTHER" id="PTHR43655:SF2">
    <property type="entry name" value="AFG3 LIKE MATRIX AAA PEPTIDASE SUBUNIT 2, ISOFORM A"/>
    <property type="match status" value="1"/>
</dbReference>
<comment type="similarity">
    <text evidence="13 14">In the central section; belongs to the AAA ATPase family.</text>
</comment>
<evidence type="ECO:0000256" key="15">
    <source>
        <dbReference type="RuleBase" id="RU003651"/>
    </source>
</evidence>
<dbReference type="InterPro" id="IPR041569">
    <property type="entry name" value="AAA_lid_3"/>
</dbReference>
<protein>
    <recommendedName>
        <fullName evidence="14">ATP-dependent zinc metalloprotease FtsH</fullName>
        <ecNumber evidence="14">3.4.24.-</ecNumber>
    </recommendedName>
</protein>
<dbReference type="FunFam" id="3.40.50.300:FF:000001">
    <property type="entry name" value="ATP-dependent zinc metalloprotease FtsH"/>
    <property type="match status" value="1"/>
</dbReference>
<keyword evidence="11 14" id="KW-0482">Metalloprotease</keyword>
<evidence type="ECO:0000256" key="7">
    <source>
        <dbReference type="ARBA" id="ARBA00022801"/>
    </source>
</evidence>
<sequence length="612" mass="67081">MNGKAKFNLWYWVAAFFGLMVIQYFYVTATQVATIPYSQFESYLKDGKISEVAVSDQYIQGKFKEPVDNRPMFVTTRVEPELAKDLQQYDIVVSGQVQSTFLRDLASWVIPVALFVGIWMFMLKRMGAGGMGGGLMQIGKSKAKVYVESDTGVTFDDVAGVDEAKEELVEIVDFLKNPADHNRLGGRMPKGILLVGPPGTGKTLLAKAVAGEAGVPFFSISGSEFVEMFVGVGAARVRDLFEQARQKAPAIIFIDELDAMGRARGIGPMAGGHDEKEQTLNQLLVELDGFDSSSGLVLLAATNRPEILDPALLRAGRFDRQVLVDRPDRVGRVQILDIYMKKAKIASDVDAEQIAALTPGFTGADLANLVNEAALLATRRDGQAVTMEDFNNAIERIIAGLEKRNRLLNPKERDIVAHHEMGHALVAMTLPGVDPVHKVSIIPRGIGALGYTIQRPTEDRFLMTREELENKMCVLMGGRAAEWVVYRHLSTGASDDLVKITDIARAIVTRYGMDDKLGHVALEQDRRAFLAGDQPYYGPQERSYSEATAAAVDAEVRKIMAGVFDRTVKVLEERRNILEATAKLLLEKETLLAKDIKSVIEAESATAPAAAS</sequence>
<keyword evidence="8 14" id="KW-0862">Zinc</keyword>
<evidence type="ECO:0000256" key="6">
    <source>
        <dbReference type="ARBA" id="ARBA00022741"/>
    </source>
</evidence>
<feature type="binding site" evidence="14">
    <location>
        <position position="419"/>
    </location>
    <ligand>
        <name>Zn(2+)</name>
        <dbReference type="ChEBI" id="CHEBI:29105"/>
        <note>catalytic</note>
    </ligand>
</feature>
<feature type="transmembrane region" description="Helical" evidence="14">
    <location>
        <begin position="9"/>
        <end position="27"/>
    </location>
</feature>
<comment type="cofactor">
    <cofactor evidence="14">
        <name>Zn(2+)</name>
        <dbReference type="ChEBI" id="CHEBI:29105"/>
    </cofactor>
    <text evidence="14">Binds 1 zinc ion per subunit.</text>
</comment>
<evidence type="ECO:0000256" key="8">
    <source>
        <dbReference type="ARBA" id="ARBA00022833"/>
    </source>
</evidence>
<gene>
    <name evidence="14 17" type="primary">ftsH</name>
    <name evidence="17" type="ORF">GCM10010961_27730</name>
</gene>
<dbReference type="SUPFAM" id="SSF140990">
    <property type="entry name" value="FtsH protease domain-like"/>
    <property type="match status" value="1"/>
</dbReference>
<dbReference type="AlphaFoldDB" id="A0A8J3H6Z7"/>
<dbReference type="GO" id="GO:0004222">
    <property type="term" value="F:metalloendopeptidase activity"/>
    <property type="evidence" value="ECO:0007669"/>
    <property type="project" value="InterPro"/>
</dbReference>
<evidence type="ECO:0000256" key="3">
    <source>
        <dbReference type="ARBA" id="ARBA00022670"/>
    </source>
</evidence>
<comment type="similarity">
    <text evidence="2 14">In the C-terminal section; belongs to the peptidase M41 family.</text>
</comment>
<accession>A0A8J3H6Z7</accession>
<keyword evidence="14" id="KW-1003">Cell membrane</keyword>
<dbReference type="Gene3D" id="1.20.58.760">
    <property type="entry name" value="Peptidase M41"/>
    <property type="match status" value="1"/>
</dbReference>
<dbReference type="EC" id="3.4.24.-" evidence="14"/>
<reference evidence="17" key="2">
    <citation type="submission" date="2020-09" db="EMBL/GenBank/DDBJ databases">
        <authorList>
            <person name="Sun Q."/>
            <person name="Zhou Y."/>
        </authorList>
    </citation>
    <scope>NUCLEOTIDE SEQUENCE</scope>
    <source>
        <strain evidence="17">CGMCC 1.7081</strain>
    </source>
</reference>
<dbReference type="Gene3D" id="1.10.8.60">
    <property type="match status" value="1"/>
</dbReference>
<dbReference type="GO" id="GO:0016887">
    <property type="term" value="F:ATP hydrolysis activity"/>
    <property type="evidence" value="ECO:0007669"/>
    <property type="project" value="UniProtKB-UniRule"/>
</dbReference>
<dbReference type="SUPFAM" id="SSF52540">
    <property type="entry name" value="P-loop containing nucleoside triphosphate hydrolases"/>
    <property type="match status" value="1"/>
</dbReference>
<evidence type="ECO:0000256" key="10">
    <source>
        <dbReference type="ARBA" id="ARBA00022989"/>
    </source>
</evidence>
<dbReference type="GO" id="GO:0030163">
    <property type="term" value="P:protein catabolic process"/>
    <property type="evidence" value="ECO:0007669"/>
    <property type="project" value="UniProtKB-UniRule"/>
</dbReference>
<dbReference type="Pfam" id="PF00004">
    <property type="entry name" value="AAA"/>
    <property type="match status" value="1"/>
</dbReference>
<dbReference type="PROSITE" id="PS00674">
    <property type="entry name" value="AAA"/>
    <property type="match status" value="1"/>
</dbReference>
<dbReference type="PANTHER" id="PTHR43655">
    <property type="entry name" value="ATP-DEPENDENT PROTEASE"/>
    <property type="match status" value="1"/>
</dbReference>
<dbReference type="HAMAP" id="MF_01458">
    <property type="entry name" value="FtsH"/>
    <property type="match status" value="1"/>
</dbReference>
<feature type="binding site" evidence="14">
    <location>
        <begin position="196"/>
        <end position="203"/>
    </location>
    <ligand>
        <name>ATP</name>
        <dbReference type="ChEBI" id="CHEBI:30616"/>
    </ligand>
</feature>
<comment type="subunit">
    <text evidence="14">Homohexamer.</text>
</comment>
<dbReference type="RefSeq" id="WP_028094293.1">
    <property type="nucleotide sequence ID" value="NZ_BNAP01000013.1"/>
</dbReference>
<comment type="function">
    <text evidence="14">Acts as a processive, ATP-dependent zinc metallopeptidase for both cytoplasmic and membrane proteins. Plays a role in the quality control of integral membrane proteins.</text>
</comment>
<dbReference type="Pfam" id="PF01434">
    <property type="entry name" value="Peptidase_M41"/>
    <property type="match status" value="1"/>
</dbReference>
<dbReference type="GO" id="GO:0008270">
    <property type="term" value="F:zinc ion binding"/>
    <property type="evidence" value="ECO:0007669"/>
    <property type="project" value="UniProtKB-UniRule"/>
</dbReference>
<evidence type="ECO:0000313" key="17">
    <source>
        <dbReference type="EMBL" id="GHG94637.1"/>
    </source>
</evidence>